<dbReference type="PIRSF" id="PIRSF032064">
    <property type="entry name" value="UCP032064"/>
    <property type="match status" value="1"/>
</dbReference>
<organism evidence="1 2">
    <name type="scientific">Neoaquamicrobium sediminum</name>
    <dbReference type="NCBI Taxonomy" id="1849104"/>
    <lineage>
        <taxon>Bacteria</taxon>
        <taxon>Pseudomonadati</taxon>
        <taxon>Pseudomonadota</taxon>
        <taxon>Alphaproteobacteria</taxon>
        <taxon>Hyphomicrobiales</taxon>
        <taxon>Phyllobacteriaceae</taxon>
        <taxon>Neoaquamicrobium</taxon>
    </lineage>
</organism>
<accession>A0ABV3WTG2</accession>
<comment type="caution">
    <text evidence="1">The sequence shown here is derived from an EMBL/GenBank/DDBJ whole genome shotgun (WGS) entry which is preliminary data.</text>
</comment>
<evidence type="ECO:0000313" key="1">
    <source>
        <dbReference type="EMBL" id="MEX4007364.1"/>
    </source>
</evidence>
<dbReference type="InterPro" id="IPR010593">
    <property type="entry name" value="DUF1159"/>
</dbReference>
<sequence length="164" mass="17914">MTGKRRDGNAVPVSDLAAHVIDPVLRKRAGITIGLVQSWDEIAGERLAQSTRPEKIAWPRRLSDDDPFEPATLVIACEGAAALRLQHETGEIIARVNAFLGFAAIGRIRIVQKPVAPAPKPRPRMRPLSGQETARLDTLVEGIEDDGLREALARLGRSVFGEKR</sequence>
<reference evidence="1 2" key="1">
    <citation type="submission" date="2024-01" db="EMBL/GenBank/DDBJ databases">
        <title>New evidence supports the origin of RcGTA from prophage.</title>
        <authorList>
            <person name="Xu Y."/>
            <person name="Liu B."/>
            <person name="Chen F."/>
        </authorList>
    </citation>
    <scope>NUCLEOTIDE SEQUENCE [LARGE SCALE GENOMIC DNA]</scope>
    <source>
        <strain evidence="1 2">CBW1107-2</strain>
    </source>
</reference>
<name>A0ABV3WTG2_9HYPH</name>
<dbReference type="Proteomes" id="UP001559025">
    <property type="component" value="Unassembled WGS sequence"/>
</dbReference>
<protein>
    <submittedName>
        <fullName evidence="1">DUF721 domain-containing protein</fullName>
    </submittedName>
</protein>
<keyword evidence="2" id="KW-1185">Reference proteome</keyword>
<dbReference type="EMBL" id="JAZHFV010000002">
    <property type="protein sequence ID" value="MEX4007364.1"/>
    <property type="molecule type" value="Genomic_DNA"/>
</dbReference>
<dbReference type="Pfam" id="PF05258">
    <property type="entry name" value="DciA"/>
    <property type="match status" value="1"/>
</dbReference>
<dbReference type="RefSeq" id="WP_173186383.1">
    <property type="nucleotide sequence ID" value="NZ_JABETK010000001.1"/>
</dbReference>
<gene>
    <name evidence="1" type="ORF">V1479_08605</name>
</gene>
<evidence type="ECO:0000313" key="2">
    <source>
        <dbReference type="Proteomes" id="UP001559025"/>
    </source>
</evidence>
<dbReference type="InterPro" id="IPR007922">
    <property type="entry name" value="DciA-like"/>
</dbReference>
<proteinExistence type="predicted"/>